<proteinExistence type="predicted"/>
<comment type="caution">
    <text evidence="1">The sequence shown here is derived from an EMBL/GenBank/DDBJ whole genome shotgun (WGS) entry which is preliminary data.</text>
</comment>
<reference evidence="1" key="1">
    <citation type="journal article" date="2022" name="bioRxiv">
        <title>Sequencing and chromosome-scale assembly of the giantPleurodeles waltlgenome.</title>
        <authorList>
            <person name="Brown T."/>
            <person name="Elewa A."/>
            <person name="Iarovenko S."/>
            <person name="Subramanian E."/>
            <person name="Araus A.J."/>
            <person name="Petzold A."/>
            <person name="Susuki M."/>
            <person name="Suzuki K.-i.T."/>
            <person name="Hayashi T."/>
            <person name="Toyoda A."/>
            <person name="Oliveira C."/>
            <person name="Osipova E."/>
            <person name="Leigh N.D."/>
            <person name="Simon A."/>
            <person name="Yun M.H."/>
        </authorList>
    </citation>
    <scope>NUCLEOTIDE SEQUENCE</scope>
    <source>
        <strain evidence="1">20211129_DDA</strain>
        <tissue evidence="1">Liver</tissue>
    </source>
</reference>
<organism evidence="1 2">
    <name type="scientific">Pleurodeles waltl</name>
    <name type="common">Iberian ribbed newt</name>
    <dbReference type="NCBI Taxonomy" id="8319"/>
    <lineage>
        <taxon>Eukaryota</taxon>
        <taxon>Metazoa</taxon>
        <taxon>Chordata</taxon>
        <taxon>Craniata</taxon>
        <taxon>Vertebrata</taxon>
        <taxon>Euteleostomi</taxon>
        <taxon>Amphibia</taxon>
        <taxon>Batrachia</taxon>
        <taxon>Caudata</taxon>
        <taxon>Salamandroidea</taxon>
        <taxon>Salamandridae</taxon>
        <taxon>Pleurodelinae</taxon>
        <taxon>Pleurodeles</taxon>
    </lineage>
</organism>
<gene>
    <name evidence="1" type="ORF">NDU88_001522</name>
</gene>
<dbReference type="Proteomes" id="UP001066276">
    <property type="component" value="Chromosome 12"/>
</dbReference>
<dbReference type="AlphaFoldDB" id="A0AAV7KT21"/>
<evidence type="ECO:0000313" key="1">
    <source>
        <dbReference type="EMBL" id="KAJ1081340.1"/>
    </source>
</evidence>
<protein>
    <submittedName>
        <fullName evidence="1">Uncharacterized protein</fullName>
    </submittedName>
</protein>
<evidence type="ECO:0000313" key="2">
    <source>
        <dbReference type="Proteomes" id="UP001066276"/>
    </source>
</evidence>
<dbReference type="EMBL" id="JANPWB010000016">
    <property type="protein sequence ID" value="KAJ1081340.1"/>
    <property type="molecule type" value="Genomic_DNA"/>
</dbReference>
<keyword evidence="2" id="KW-1185">Reference proteome</keyword>
<sequence>MLAGRFALDAFSPPAVSFALDLWRRITLLRISMDLLLHTCSEALLPRCLPEFRDKHLVRWAALIQFYDHYVGQKKAILTIHIVT</sequence>
<name>A0AAV7KT21_PLEWA</name>
<accession>A0AAV7KT21</accession>